<comment type="caution">
    <text evidence="2">The sequence shown here is derived from an EMBL/GenBank/DDBJ whole genome shotgun (WGS) entry which is preliminary data.</text>
</comment>
<keyword evidence="1" id="KW-1133">Transmembrane helix</keyword>
<dbReference type="OrthoDB" id="2886991at2"/>
<keyword evidence="1" id="KW-0472">Membrane</keyword>
<gene>
    <name evidence="2" type="ORF">QY95_00328</name>
</gene>
<keyword evidence="1" id="KW-0812">Transmembrane</keyword>
<feature type="transmembrane region" description="Helical" evidence="1">
    <location>
        <begin position="67"/>
        <end position="89"/>
    </location>
</feature>
<dbReference type="Pfam" id="PF04341">
    <property type="entry name" value="DUF485"/>
    <property type="match status" value="1"/>
</dbReference>
<accession>A0A0F5IA33</accession>
<dbReference type="PANTHER" id="PTHR38441">
    <property type="entry name" value="INTEGRAL MEMBRANE PROTEIN-RELATED"/>
    <property type="match status" value="1"/>
</dbReference>
<reference evidence="2" key="1">
    <citation type="submission" date="2015-02" db="EMBL/GenBank/DDBJ databases">
        <title>Genome Assembly of Bacillaceae bacterium MTCC 8252.</title>
        <authorList>
            <person name="Verma A."/>
            <person name="Khatri I."/>
            <person name="Mual P."/>
            <person name="Subramanian S."/>
            <person name="Krishnamurthi S."/>
        </authorList>
    </citation>
    <scope>NUCLEOTIDE SEQUENCE [LARGE SCALE GENOMIC DNA]</scope>
    <source>
        <strain evidence="2">MTCC 8252</strain>
    </source>
</reference>
<feature type="transmembrane region" description="Helical" evidence="1">
    <location>
        <begin position="34"/>
        <end position="55"/>
    </location>
</feature>
<sequence>MESKKLSTSPDKVTYEQITESTKFKDLVRKKTKFIVPISAFFLIFYFLLPVLTSYSTILNTPAIGDISWVWVFAFAQFIMTWTLCMLYVRKANQFDGMADEVIEEFKLKERGDRSL</sequence>
<proteinExistence type="predicted"/>
<dbReference type="EMBL" id="JWIR02000012">
    <property type="protein sequence ID" value="KKB42479.1"/>
    <property type="molecule type" value="Genomic_DNA"/>
</dbReference>
<protein>
    <recommendedName>
        <fullName evidence="4">DUF485 domain-containing protein</fullName>
    </recommendedName>
</protein>
<dbReference type="RefSeq" id="WP_040047332.1">
    <property type="nucleotide sequence ID" value="NZ_JWIR02000012.1"/>
</dbReference>
<dbReference type="InterPro" id="IPR007436">
    <property type="entry name" value="DUF485"/>
</dbReference>
<evidence type="ECO:0000256" key="1">
    <source>
        <dbReference type="SAM" id="Phobius"/>
    </source>
</evidence>
<dbReference type="Proteomes" id="UP000031563">
    <property type="component" value="Unassembled WGS sequence"/>
</dbReference>
<evidence type="ECO:0000313" key="2">
    <source>
        <dbReference type="EMBL" id="KKB42479.1"/>
    </source>
</evidence>
<dbReference type="AlphaFoldDB" id="A0A0F5IA33"/>
<dbReference type="STRING" id="1221996.QY95_00328"/>
<dbReference type="PANTHER" id="PTHR38441:SF1">
    <property type="entry name" value="MEMBRANE PROTEIN"/>
    <property type="match status" value="1"/>
</dbReference>
<name>A0A0F5IA33_BACTR</name>
<organism evidence="2 3">
    <name type="scientific">Bacillus thermotolerans</name>
    <name type="common">Quasibacillus thermotolerans</name>
    <dbReference type="NCBI Taxonomy" id="1221996"/>
    <lineage>
        <taxon>Bacteria</taxon>
        <taxon>Bacillati</taxon>
        <taxon>Bacillota</taxon>
        <taxon>Bacilli</taxon>
        <taxon>Bacillales</taxon>
        <taxon>Bacillaceae</taxon>
        <taxon>Bacillus</taxon>
    </lineage>
</organism>
<keyword evidence="3" id="KW-1185">Reference proteome</keyword>
<evidence type="ECO:0008006" key="4">
    <source>
        <dbReference type="Google" id="ProtNLM"/>
    </source>
</evidence>
<evidence type="ECO:0000313" key="3">
    <source>
        <dbReference type="Proteomes" id="UP000031563"/>
    </source>
</evidence>